<protein>
    <submittedName>
        <fullName evidence="2">N-acetyltransferase</fullName>
    </submittedName>
</protein>
<gene>
    <name evidence="2" type="ORF">H8S45_08880</name>
</gene>
<comment type="caution">
    <text evidence="2">The sequence shown here is derived from an EMBL/GenBank/DDBJ whole genome shotgun (WGS) entry which is preliminary data.</text>
</comment>
<proteinExistence type="predicted"/>
<evidence type="ECO:0000313" key="3">
    <source>
        <dbReference type="Proteomes" id="UP000606499"/>
    </source>
</evidence>
<dbReference type="SUPFAM" id="SSF55729">
    <property type="entry name" value="Acyl-CoA N-acyltransferases (Nat)"/>
    <property type="match status" value="1"/>
</dbReference>
<dbReference type="GO" id="GO:0016747">
    <property type="term" value="F:acyltransferase activity, transferring groups other than amino-acyl groups"/>
    <property type="evidence" value="ECO:0007669"/>
    <property type="project" value="InterPro"/>
</dbReference>
<dbReference type="Proteomes" id="UP000606499">
    <property type="component" value="Unassembled WGS sequence"/>
</dbReference>
<dbReference type="PANTHER" id="PTHR43072:SF8">
    <property type="entry name" value="ACYLTRANSFERASE FABY-RELATED"/>
    <property type="match status" value="1"/>
</dbReference>
<organism evidence="2 3">
    <name type="scientific">Agathobaculum faecis</name>
    <dbReference type="NCBI Taxonomy" id="2763013"/>
    <lineage>
        <taxon>Bacteria</taxon>
        <taxon>Bacillati</taxon>
        <taxon>Bacillota</taxon>
        <taxon>Clostridia</taxon>
        <taxon>Eubacteriales</taxon>
        <taxon>Butyricicoccaceae</taxon>
        <taxon>Agathobaculum</taxon>
    </lineage>
</organism>
<dbReference type="Gene3D" id="3.40.630.30">
    <property type="match status" value="1"/>
</dbReference>
<dbReference type="Pfam" id="PF13420">
    <property type="entry name" value="Acetyltransf_4"/>
    <property type="match status" value="1"/>
</dbReference>
<sequence length="200" mass="22784">MEQQWTIRLSAPQDAAALLDIYTPYITDTAVTFEYDVPTAEEFAARVREISAWYPYLVCERAGEIAGYAYAHRLRERAAYDWAAELSVYLARGMQGKGLGTMLYRCLIELLGLQHLRGLYGCVTLPNEKSERLHRKLGFVDAGIWRASGWKAGTWHDVGWFEKRLGGAGAPEPVIAFPLLDEKKIQECLQRYTEMLNMEE</sequence>
<dbReference type="AlphaFoldDB" id="A0A923LVR8"/>
<dbReference type="RefSeq" id="WP_054326668.1">
    <property type="nucleotide sequence ID" value="NZ_JACOPL010000007.1"/>
</dbReference>
<evidence type="ECO:0000259" key="1">
    <source>
        <dbReference type="PROSITE" id="PS51186"/>
    </source>
</evidence>
<name>A0A923LVR8_9FIRM</name>
<feature type="domain" description="N-acetyltransferase" evidence="1">
    <location>
        <begin position="5"/>
        <end position="166"/>
    </location>
</feature>
<dbReference type="PANTHER" id="PTHR43072">
    <property type="entry name" value="N-ACETYLTRANSFERASE"/>
    <property type="match status" value="1"/>
</dbReference>
<reference evidence="2" key="1">
    <citation type="submission" date="2020-08" db="EMBL/GenBank/DDBJ databases">
        <title>Genome public.</title>
        <authorList>
            <person name="Liu C."/>
            <person name="Sun Q."/>
        </authorList>
    </citation>
    <scope>NUCLEOTIDE SEQUENCE</scope>
    <source>
        <strain evidence="2">NSJ-28</strain>
    </source>
</reference>
<keyword evidence="3" id="KW-1185">Reference proteome</keyword>
<evidence type="ECO:0000313" key="2">
    <source>
        <dbReference type="EMBL" id="MBC5725568.1"/>
    </source>
</evidence>
<dbReference type="PROSITE" id="PS51186">
    <property type="entry name" value="GNAT"/>
    <property type="match status" value="1"/>
</dbReference>
<dbReference type="InterPro" id="IPR016181">
    <property type="entry name" value="Acyl_CoA_acyltransferase"/>
</dbReference>
<dbReference type="CDD" id="cd04301">
    <property type="entry name" value="NAT_SF"/>
    <property type="match status" value="1"/>
</dbReference>
<dbReference type="EMBL" id="JACOPL010000007">
    <property type="protein sequence ID" value="MBC5725568.1"/>
    <property type="molecule type" value="Genomic_DNA"/>
</dbReference>
<accession>A0A923LVR8</accession>
<dbReference type="InterPro" id="IPR000182">
    <property type="entry name" value="GNAT_dom"/>
</dbReference>